<dbReference type="SUPFAM" id="SSF47598">
    <property type="entry name" value="Ribbon-helix-helix"/>
    <property type="match status" value="1"/>
</dbReference>
<evidence type="ECO:0000313" key="3">
    <source>
        <dbReference type="EMBL" id="HIS36352.1"/>
    </source>
</evidence>
<dbReference type="InterPro" id="IPR010985">
    <property type="entry name" value="Ribbon_hlx_hlx"/>
</dbReference>
<reference evidence="3" key="2">
    <citation type="journal article" date="2021" name="PeerJ">
        <title>Extensive microbial diversity within the chicken gut microbiome revealed by metagenomics and culture.</title>
        <authorList>
            <person name="Gilroy R."/>
            <person name="Ravi A."/>
            <person name="Getino M."/>
            <person name="Pursley I."/>
            <person name="Horton D.L."/>
            <person name="Alikhan N.F."/>
            <person name="Baker D."/>
            <person name="Gharbi K."/>
            <person name="Hall N."/>
            <person name="Watson M."/>
            <person name="Adriaenssens E.M."/>
            <person name="Foster-Nyarko E."/>
            <person name="Jarju S."/>
            <person name="Secka A."/>
            <person name="Antonio M."/>
            <person name="Oren A."/>
            <person name="Chaudhuri R.R."/>
            <person name="La Ragione R."/>
            <person name="Hildebrand F."/>
            <person name="Pallen M.J."/>
        </authorList>
    </citation>
    <scope>NUCLEOTIDE SEQUENCE</scope>
    <source>
        <strain evidence="3">6276</strain>
    </source>
</reference>
<dbReference type="Gene3D" id="6.10.10.120">
    <property type="entry name" value="Antitoxin ParD1-like"/>
    <property type="match status" value="1"/>
</dbReference>
<dbReference type="Proteomes" id="UP000823928">
    <property type="component" value="Unassembled WGS sequence"/>
</dbReference>
<dbReference type="PANTHER" id="PTHR36582:SF2">
    <property type="entry name" value="ANTITOXIN PARD"/>
    <property type="match status" value="1"/>
</dbReference>
<dbReference type="InterPro" id="IPR022789">
    <property type="entry name" value="ParD"/>
</dbReference>
<dbReference type="InterPro" id="IPR038296">
    <property type="entry name" value="ParD_sf"/>
</dbReference>
<dbReference type="NCBIfam" id="TIGR02606">
    <property type="entry name" value="antidote_CC2985"/>
    <property type="match status" value="1"/>
</dbReference>
<dbReference type="GO" id="GO:0006355">
    <property type="term" value="P:regulation of DNA-templated transcription"/>
    <property type="evidence" value="ECO:0007669"/>
    <property type="project" value="InterPro"/>
</dbReference>
<evidence type="ECO:0000256" key="1">
    <source>
        <dbReference type="ARBA" id="ARBA00008580"/>
    </source>
</evidence>
<dbReference type="AlphaFoldDB" id="A0A9D1EZN8"/>
<organism evidence="3 4">
    <name type="scientific">Candidatus Scatousia excrementigallinarum</name>
    <dbReference type="NCBI Taxonomy" id="2840935"/>
    <lineage>
        <taxon>Bacteria</taxon>
        <taxon>Candidatus Scatousia</taxon>
    </lineage>
</organism>
<comment type="caution">
    <text evidence="3">The sequence shown here is derived from an EMBL/GenBank/DDBJ whole genome shotgun (WGS) entry which is preliminary data.</text>
</comment>
<dbReference type="CDD" id="cd22231">
    <property type="entry name" value="RHH_NikR_HicB-like"/>
    <property type="match status" value="1"/>
</dbReference>
<evidence type="ECO:0000256" key="2">
    <source>
        <dbReference type="ARBA" id="ARBA00022649"/>
    </source>
</evidence>
<reference evidence="3" key="1">
    <citation type="submission" date="2020-10" db="EMBL/GenBank/DDBJ databases">
        <authorList>
            <person name="Gilroy R."/>
        </authorList>
    </citation>
    <scope>NUCLEOTIDE SEQUENCE</scope>
    <source>
        <strain evidence="3">6276</strain>
    </source>
</reference>
<proteinExistence type="inferred from homology"/>
<dbReference type="PANTHER" id="PTHR36582">
    <property type="entry name" value="ANTITOXIN PARD"/>
    <property type="match status" value="1"/>
</dbReference>
<keyword evidence="2" id="KW-1277">Toxin-antitoxin system</keyword>
<sequence length="78" mass="8808">MNISLTPALEKFVNDKVASGLYNSVSEVIREAIRLLISREGLSQEDLIRLNRDIEEGLNDTNVLDGHSAMKDLMSRYE</sequence>
<protein>
    <submittedName>
        <fullName evidence="3">Type II toxin-antitoxin system ParD family antitoxin</fullName>
    </submittedName>
</protein>
<comment type="similarity">
    <text evidence="1">Belongs to the ParD antitoxin family.</text>
</comment>
<dbReference type="EMBL" id="DVIU01000137">
    <property type="protein sequence ID" value="HIS36352.1"/>
    <property type="molecule type" value="Genomic_DNA"/>
</dbReference>
<dbReference type="Pfam" id="PF03693">
    <property type="entry name" value="ParD_antitoxin"/>
    <property type="match status" value="1"/>
</dbReference>
<name>A0A9D1EZN8_9BACT</name>
<accession>A0A9D1EZN8</accession>
<evidence type="ECO:0000313" key="4">
    <source>
        <dbReference type="Proteomes" id="UP000823928"/>
    </source>
</evidence>
<gene>
    <name evidence="3" type="ORF">IAC10_06955</name>
</gene>